<feature type="transmembrane region" description="Helical" evidence="1">
    <location>
        <begin position="40"/>
        <end position="62"/>
    </location>
</feature>
<keyword evidence="3" id="KW-1185">Reference proteome</keyword>
<dbReference type="STRING" id="671065.MetMK1DRAFT_00025470"/>
<dbReference type="Proteomes" id="UP000003980">
    <property type="component" value="Unassembled WGS sequence"/>
</dbReference>
<keyword evidence="1" id="KW-0472">Membrane</keyword>
<accession>H2C7J8</accession>
<dbReference type="OrthoDB" id="382284at2157"/>
<name>H2C7J8_9CREN</name>
<protein>
    <submittedName>
        <fullName evidence="2">Uncharacterized protein</fullName>
    </submittedName>
</protein>
<feature type="transmembrane region" description="Helical" evidence="1">
    <location>
        <begin position="6"/>
        <end position="28"/>
    </location>
</feature>
<keyword evidence="1" id="KW-1133">Transmembrane helix</keyword>
<dbReference type="HOGENOM" id="CLU_207590_0_0_2"/>
<reference evidence="2 3" key="1">
    <citation type="submission" date="2012-01" db="EMBL/GenBank/DDBJ databases">
        <title>Improved High-Quality Draft sequence of Metallosphaera yellowstonensis MK1.</title>
        <authorList>
            <consortium name="US DOE Joint Genome Institute"/>
            <person name="Lucas S."/>
            <person name="Han J."/>
            <person name="Cheng J.-F."/>
            <person name="Goodwin L."/>
            <person name="Pitluck S."/>
            <person name="Peters L."/>
            <person name="Teshima H."/>
            <person name="Detter J.C."/>
            <person name="Han C."/>
            <person name="Tapia R."/>
            <person name="Land M."/>
            <person name="Hauser L."/>
            <person name="Kyrpides N."/>
            <person name="Kozubal M."/>
            <person name="Macur R.E."/>
            <person name="Jay Z."/>
            <person name="Inskeep W."/>
            <person name="Woyke T."/>
        </authorList>
    </citation>
    <scope>NUCLEOTIDE SEQUENCE [LARGE SCALE GENOMIC DNA]</scope>
    <source>
        <strain evidence="2 3">MK1</strain>
    </source>
</reference>
<evidence type="ECO:0000313" key="3">
    <source>
        <dbReference type="Proteomes" id="UP000003980"/>
    </source>
</evidence>
<dbReference type="RefSeq" id="WP_009074233.1">
    <property type="nucleotide sequence ID" value="NZ_JH597770.1"/>
</dbReference>
<proteinExistence type="predicted"/>
<evidence type="ECO:0000256" key="1">
    <source>
        <dbReference type="SAM" id="Phobius"/>
    </source>
</evidence>
<dbReference type="AlphaFoldDB" id="H2C7J8"/>
<organism evidence="2 3">
    <name type="scientific">Metallosphaera yellowstonensis MK1</name>
    <dbReference type="NCBI Taxonomy" id="671065"/>
    <lineage>
        <taxon>Archaea</taxon>
        <taxon>Thermoproteota</taxon>
        <taxon>Thermoprotei</taxon>
        <taxon>Sulfolobales</taxon>
        <taxon>Sulfolobaceae</taxon>
        <taxon>Metallosphaera</taxon>
    </lineage>
</organism>
<keyword evidence="1" id="KW-0812">Transmembrane</keyword>
<evidence type="ECO:0000313" key="2">
    <source>
        <dbReference type="EMBL" id="EHP68124.1"/>
    </source>
</evidence>
<sequence>MDTLLVTKVILTIIGVVTSVYGAGYVIIGRMGIPFLPKRDSIIVGSTLLGIALALFIVSTLVP</sequence>
<dbReference type="EMBL" id="JH597770">
    <property type="protein sequence ID" value="EHP68124.1"/>
    <property type="molecule type" value="Genomic_DNA"/>
</dbReference>
<gene>
    <name evidence="2" type="ORF">MetMK1DRAFT_00025470</name>
</gene>